<comment type="caution">
    <text evidence="1">The sequence shown here is derived from an EMBL/GenBank/DDBJ whole genome shotgun (WGS) entry which is preliminary data.</text>
</comment>
<sequence>MKGVDYLRAAKQFETAEGLDAWTALMRVLVARLQGMQLPLALQPALDQAASHWSGRGGALSEVKVAVWRYLEVMGPIGVDLATPAGRGKISMW</sequence>
<proteinExistence type="predicted"/>
<reference evidence="1 2" key="1">
    <citation type="submission" date="2012-08" db="EMBL/GenBank/DDBJ databases">
        <title>Whole genome shotgun sequence of Austwickia chelonae NBRC 105200.</title>
        <authorList>
            <person name="Yoshida I."/>
            <person name="Hosoyama A."/>
            <person name="Tsuchikane K."/>
            <person name="Katsumata H."/>
            <person name="Ando Y."/>
            <person name="Ohji S."/>
            <person name="Hamada M."/>
            <person name="Tamura T."/>
            <person name="Yamazoe A."/>
            <person name="Yamazaki S."/>
            <person name="Fujita N."/>
        </authorList>
    </citation>
    <scope>NUCLEOTIDE SEQUENCE [LARGE SCALE GENOMIC DNA]</scope>
    <source>
        <strain evidence="1 2">NBRC 105200</strain>
    </source>
</reference>
<protein>
    <submittedName>
        <fullName evidence="1">Uncharacterized protein</fullName>
    </submittedName>
</protein>
<keyword evidence="2" id="KW-1185">Reference proteome</keyword>
<organism evidence="1 2">
    <name type="scientific">Austwickia chelonae NBRC 105200</name>
    <dbReference type="NCBI Taxonomy" id="1184607"/>
    <lineage>
        <taxon>Bacteria</taxon>
        <taxon>Bacillati</taxon>
        <taxon>Actinomycetota</taxon>
        <taxon>Actinomycetes</taxon>
        <taxon>Micrococcales</taxon>
        <taxon>Dermatophilaceae</taxon>
        <taxon>Austwickia</taxon>
    </lineage>
</organism>
<name>K6VS70_9MICO</name>
<dbReference type="Proteomes" id="UP000008495">
    <property type="component" value="Unassembled WGS sequence"/>
</dbReference>
<evidence type="ECO:0000313" key="1">
    <source>
        <dbReference type="EMBL" id="GAB78185.1"/>
    </source>
</evidence>
<evidence type="ECO:0000313" key="2">
    <source>
        <dbReference type="Proteomes" id="UP000008495"/>
    </source>
</evidence>
<dbReference type="AlphaFoldDB" id="K6VS70"/>
<gene>
    <name evidence="1" type="ORF">AUCHE_08_04300</name>
</gene>
<accession>K6VS70</accession>
<dbReference type="EMBL" id="BAGZ01000008">
    <property type="protein sequence ID" value="GAB78185.1"/>
    <property type="molecule type" value="Genomic_DNA"/>
</dbReference>